<proteinExistence type="predicted"/>
<accession>A0A139BPX2</accession>
<evidence type="ECO:0000313" key="5">
    <source>
        <dbReference type="Proteomes" id="UP000070578"/>
    </source>
</evidence>
<dbReference type="Gene3D" id="3.30.572.10">
    <property type="entry name" value="Thymidylate synthase/dCMP hydroxymethylase domain"/>
    <property type="match status" value="1"/>
</dbReference>
<dbReference type="PATRIC" id="fig|1796491.3.peg.3100"/>
<evidence type="ECO:0000256" key="2">
    <source>
        <dbReference type="ARBA" id="ARBA00022679"/>
    </source>
</evidence>
<dbReference type="SUPFAM" id="SSF55831">
    <property type="entry name" value="Thymidylate synthase/dCMP hydroxymethylase"/>
    <property type="match status" value="1"/>
</dbReference>
<keyword evidence="1" id="KW-0489">Methyltransferase</keyword>
<dbReference type="InterPro" id="IPR045097">
    <property type="entry name" value="Thymidate_synth/dCMP_Mease"/>
</dbReference>
<keyword evidence="2" id="KW-0808">Transferase</keyword>
<dbReference type="Proteomes" id="UP000070578">
    <property type="component" value="Unassembled WGS sequence"/>
</dbReference>
<dbReference type="EMBL" id="LSLI01000105">
    <property type="protein sequence ID" value="KXS31034.1"/>
    <property type="molecule type" value="Genomic_DNA"/>
</dbReference>
<dbReference type="AlphaFoldDB" id="A0A139BPX2"/>
<gene>
    <name evidence="4" type="ORF">AWT59_2833</name>
</gene>
<reference evidence="4 5" key="1">
    <citation type="submission" date="2016-02" db="EMBL/GenBank/DDBJ databases">
        <authorList>
            <person name="Wen L."/>
            <person name="He K."/>
            <person name="Yang H."/>
        </authorList>
    </citation>
    <scope>NUCLEOTIDE SEQUENCE [LARGE SCALE GENOMIC DNA]</scope>
    <source>
        <strain evidence="4">ShG14-8</strain>
    </source>
</reference>
<dbReference type="InterPro" id="IPR036926">
    <property type="entry name" value="Thymidate_synth/dCMP_Mease_sf"/>
</dbReference>
<comment type="caution">
    <text evidence="4">The sequence shown here is derived from an EMBL/GenBank/DDBJ whole genome shotgun (WGS) entry which is preliminary data.</text>
</comment>
<protein>
    <submittedName>
        <fullName evidence="4">Thymidylate synthase</fullName>
    </submittedName>
</protein>
<dbReference type="Pfam" id="PF00303">
    <property type="entry name" value="Thymidylat_synt"/>
    <property type="match status" value="1"/>
</dbReference>
<evidence type="ECO:0000259" key="3">
    <source>
        <dbReference type="Pfam" id="PF00303"/>
    </source>
</evidence>
<dbReference type="InterPro" id="IPR023451">
    <property type="entry name" value="Thymidate_synth/dCMP_Mease_dom"/>
</dbReference>
<dbReference type="GO" id="GO:0004799">
    <property type="term" value="F:thymidylate synthase activity"/>
    <property type="evidence" value="ECO:0007669"/>
    <property type="project" value="TreeGrafter"/>
</dbReference>
<dbReference type="PANTHER" id="PTHR11548">
    <property type="entry name" value="THYMIDYLATE SYNTHASE 1"/>
    <property type="match status" value="1"/>
</dbReference>
<dbReference type="GO" id="GO:0005829">
    <property type="term" value="C:cytosol"/>
    <property type="evidence" value="ECO:0007669"/>
    <property type="project" value="TreeGrafter"/>
</dbReference>
<evidence type="ECO:0000256" key="1">
    <source>
        <dbReference type="ARBA" id="ARBA00022603"/>
    </source>
</evidence>
<dbReference type="PANTHER" id="PTHR11548:SF9">
    <property type="entry name" value="THYMIDYLATE SYNTHASE"/>
    <property type="match status" value="1"/>
</dbReference>
<feature type="domain" description="Thymidylate synthase/dCMP hydroxymethylase" evidence="3">
    <location>
        <begin position="2"/>
        <end position="99"/>
    </location>
</feature>
<reference evidence="4 5" key="2">
    <citation type="submission" date="2016-03" db="EMBL/GenBank/DDBJ databases">
        <title>New uncultured bacterium of the family Gallionellaceae from acid mine drainage: description and reconstruction of genome based on metagenomic analysis of microbial community.</title>
        <authorList>
            <person name="Kadnikov V."/>
            <person name="Ivasenko D."/>
            <person name="Beletsky A."/>
            <person name="Mardanov A."/>
            <person name="Danilova E."/>
            <person name="Pimenov N."/>
            <person name="Karnachuk O."/>
            <person name="Ravin N."/>
        </authorList>
    </citation>
    <scope>NUCLEOTIDE SEQUENCE [LARGE SCALE GENOMIC DNA]</scope>
    <source>
        <strain evidence="4">ShG14-8</strain>
    </source>
</reference>
<evidence type="ECO:0000313" key="4">
    <source>
        <dbReference type="EMBL" id="KXS31034.1"/>
    </source>
</evidence>
<name>A0A139BPX2_9PROT</name>
<dbReference type="GO" id="GO:0032259">
    <property type="term" value="P:methylation"/>
    <property type="evidence" value="ECO:0007669"/>
    <property type="project" value="UniProtKB-KW"/>
</dbReference>
<dbReference type="GO" id="GO:0006231">
    <property type="term" value="P:dTMP biosynthetic process"/>
    <property type="evidence" value="ECO:0007669"/>
    <property type="project" value="TreeGrafter"/>
</dbReference>
<organism evidence="4 5">
    <name type="scientific">Candidatus Gallionella acididurans</name>
    <dbReference type="NCBI Taxonomy" id="1796491"/>
    <lineage>
        <taxon>Bacteria</taxon>
        <taxon>Pseudomonadati</taxon>
        <taxon>Pseudomonadota</taxon>
        <taxon>Betaproteobacteria</taxon>
        <taxon>Nitrosomonadales</taxon>
        <taxon>Gallionellaceae</taxon>
        <taxon>Gallionella</taxon>
    </lineage>
</organism>
<sequence length="105" mass="11965">MKQYLDLIRNVLDTGTIQENRTGVRTIPIPGAMMRFDLAEGFPAIATKRLAFKTAIGEMVGFLRAYKSAADFRALGSKVWDQNANENKHWLENPYRMQTDAKDRT</sequence>